<protein>
    <submittedName>
        <fullName evidence="6">NAD operon protein</fullName>
    </submittedName>
</protein>
<dbReference type="SUPFAM" id="SSF101852">
    <property type="entry name" value="Bacterial fluorinating enzyme, C-terminal domain"/>
    <property type="match status" value="1"/>
</dbReference>
<dbReference type="PATRIC" id="fig|1227488.3.peg.3997"/>
<feature type="region of interest" description="Disordered" evidence="3">
    <location>
        <begin position="141"/>
        <end position="181"/>
    </location>
</feature>
<keyword evidence="7" id="KW-1185">Reference proteome</keyword>
<dbReference type="InterPro" id="IPR046470">
    <property type="entry name" value="SAM_HAT_C"/>
</dbReference>
<feature type="domain" description="S-adenosyl-l-methionine hydroxide adenosyltransferase C-terminal" evidence="5">
    <location>
        <begin position="233"/>
        <end position="311"/>
    </location>
</feature>
<dbReference type="PIRSF" id="PIRSF006779">
    <property type="entry name" value="UCP006779"/>
    <property type="match status" value="1"/>
</dbReference>
<evidence type="ECO:0000256" key="3">
    <source>
        <dbReference type="SAM" id="MobiDB-lite"/>
    </source>
</evidence>
<evidence type="ECO:0000256" key="1">
    <source>
        <dbReference type="ARBA" id="ARBA00022691"/>
    </source>
</evidence>
<dbReference type="InterPro" id="IPR002747">
    <property type="entry name" value="SAM_OH_AdoTrfase"/>
</dbReference>
<dbReference type="PANTHER" id="PTHR35092:SF1">
    <property type="entry name" value="CHLORINASE MJ1651"/>
    <property type="match status" value="1"/>
</dbReference>
<dbReference type="SUPFAM" id="SSF102522">
    <property type="entry name" value="Bacterial fluorinating enzyme, N-terminal domain"/>
    <property type="match status" value="1"/>
</dbReference>
<evidence type="ECO:0000313" key="6">
    <source>
        <dbReference type="EMBL" id="ELZ14686.1"/>
    </source>
</evidence>
<dbReference type="Proteomes" id="UP000011657">
    <property type="component" value="Unassembled WGS sequence"/>
</dbReference>
<organism evidence="6 7">
    <name type="scientific">Haloterrigena salina JCM 13891</name>
    <dbReference type="NCBI Taxonomy" id="1227488"/>
    <lineage>
        <taxon>Archaea</taxon>
        <taxon>Methanobacteriati</taxon>
        <taxon>Methanobacteriota</taxon>
        <taxon>Stenosarchaea group</taxon>
        <taxon>Halobacteria</taxon>
        <taxon>Halobacteriales</taxon>
        <taxon>Natrialbaceae</taxon>
        <taxon>Haloterrigena</taxon>
    </lineage>
</organism>
<evidence type="ECO:0000259" key="4">
    <source>
        <dbReference type="Pfam" id="PF01887"/>
    </source>
</evidence>
<sequence>MTEAAGALETAGRRRDVSIFTVRLLPPYMITLASDFGTPYPAAMKGVLCRRTDARLVDVAHDFPRQDVRAAAFWLREVLPYFPPAVHLVVIDPGVGTDRNAIVVRAGEHALVGPDNGVLLPAARRLAGSRDAALETYVVDETRLDPTEPAGGPVGPSATALSADSDAGENGGGREGPASATFHGRDVFAPAAADVHEAGVDAPADLEWLDPLDGDPVDCSLPEPTLEDDRATGEVLVIDDFGNAVTNVPGDVLAGCDRIVANGEPVPVGETFAAVPVGERLATVGSHGYVELDVNRGRGDEAFDLAVGDRVVLESAGTDRAN</sequence>
<dbReference type="Pfam" id="PF01887">
    <property type="entry name" value="SAM_HAT_N"/>
    <property type="match status" value="1"/>
</dbReference>
<dbReference type="eggNOG" id="arCOG04309">
    <property type="taxonomic scope" value="Archaea"/>
</dbReference>
<gene>
    <name evidence="6" type="ORF">C477_19934</name>
</gene>
<dbReference type="InterPro" id="IPR046469">
    <property type="entry name" value="SAM_HAT_N"/>
</dbReference>
<comment type="similarity">
    <text evidence="2">Belongs to the SAM hydrolase / SAM-dependent halogenase family.</text>
</comment>
<name>M0BUH8_9EURY</name>
<proteinExistence type="inferred from homology"/>
<dbReference type="EMBL" id="AOIS01000062">
    <property type="protein sequence ID" value="ELZ14686.1"/>
    <property type="molecule type" value="Genomic_DNA"/>
</dbReference>
<accession>M0BUH8</accession>
<evidence type="ECO:0000259" key="5">
    <source>
        <dbReference type="Pfam" id="PF20257"/>
    </source>
</evidence>
<dbReference type="InterPro" id="IPR023228">
    <property type="entry name" value="SAM_OH_AdoTrfase_N_sf"/>
</dbReference>
<dbReference type="STRING" id="1227488.C477_19934"/>
<reference evidence="6 7" key="1">
    <citation type="journal article" date="2014" name="PLoS Genet.">
        <title>Phylogenetically driven sequencing of extremely halophilic archaea reveals strategies for static and dynamic osmo-response.</title>
        <authorList>
            <person name="Becker E.A."/>
            <person name="Seitzer P.M."/>
            <person name="Tritt A."/>
            <person name="Larsen D."/>
            <person name="Krusor M."/>
            <person name="Yao A.I."/>
            <person name="Wu D."/>
            <person name="Madern D."/>
            <person name="Eisen J.A."/>
            <person name="Darling A.E."/>
            <person name="Facciotti M.T."/>
        </authorList>
    </citation>
    <scope>NUCLEOTIDE SEQUENCE [LARGE SCALE GENOMIC DNA]</scope>
    <source>
        <strain evidence="6 7">JCM 13891</strain>
    </source>
</reference>
<keyword evidence="1" id="KW-0949">S-adenosyl-L-methionine</keyword>
<dbReference type="Gene3D" id="3.40.50.10790">
    <property type="entry name" value="S-adenosyl-l-methionine hydroxide adenosyltransferase, N-terminal"/>
    <property type="match status" value="1"/>
</dbReference>
<dbReference type="Gene3D" id="2.40.30.90">
    <property type="entry name" value="Bacterial fluorinating enzyme like"/>
    <property type="match status" value="1"/>
</dbReference>
<dbReference type="Pfam" id="PF20257">
    <property type="entry name" value="SAM_HAT_C"/>
    <property type="match status" value="1"/>
</dbReference>
<feature type="domain" description="S-adenosyl-l-methionine hydroxide adenosyltransferase N-terminal" evidence="4">
    <location>
        <begin position="30"/>
        <end position="130"/>
    </location>
</feature>
<evidence type="ECO:0000256" key="2">
    <source>
        <dbReference type="ARBA" id="ARBA00024035"/>
    </source>
</evidence>
<comment type="caution">
    <text evidence="6">The sequence shown here is derived from an EMBL/GenBank/DDBJ whole genome shotgun (WGS) entry which is preliminary data.</text>
</comment>
<evidence type="ECO:0000313" key="7">
    <source>
        <dbReference type="Proteomes" id="UP000011657"/>
    </source>
</evidence>
<dbReference type="AlphaFoldDB" id="M0BUH8"/>
<dbReference type="InterPro" id="IPR023227">
    <property type="entry name" value="SAM_OH_AdoTrfase_C_sf"/>
</dbReference>
<dbReference type="PANTHER" id="PTHR35092">
    <property type="entry name" value="CHLORINASE MJ1651"/>
    <property type="match status" value="1"/>
</dbReference>